<evidence type="ECO:0000256" key="2">
    <source>
        <dbReference type="ARBA" id="ARBA00022448"/>
    </source>
</evidence>
<protein>
    <submittedName>
        <fullName evidence="13">BK_channel_a domain-containing protein</fullName>
    </submittedName>
</protein>
<dbReference type="InterPro" id="IPR003148">
    <property type="entry name" value="RCK_N"/>
</dbReference>
<evidence type="ECO:0000256" key="6">
    <source>
        <dbReference type="ARBA" id="ARBA00022958"/>
    </source>
</evidence>
<keyword evidence="4" id="KW-0812">Transmembrane</keyword>
<dbReference type="OMA" id="NIHISEM"/>
<keyword evidence="8" id="KW-0406">Ion transport</keyword>
<dbReference type="InterPro" id="IPR048735">
    <property type="entry name" value="Slowpoke-like_C"/>
</dbReference>
<keyword evidence="2" id="KW-0813">Transport</keyword>
<dbReference type="WBParaSite" id="MhA1_Contig108.frz3.gene13">
    <property type="protein sequence ID" value="MhA1_Contig108.frz3.gene13"/>
    <property type="gene ID" value="MhA1_Contig108.frz3.gene13"/>
</dbReference>
<dbReference type="GO" id="GO:0060072">
    <property type="term" value="F:large conductance calcium-activated potassium channel activity"/>
    <property type="evidence" value="ECO:0007669"/>
    <property type="project" value="TreeGrafter"/>
</dbReference>
<keyword evidence="3" id="KW-0633">Potassium transport</keyword>
<accession>A0A1I8AXV6</accession>
<dbReference type="Proteomes" id="UP000095281">
    <property type="component" value="Unplaced"/>
</dbReference>
<evidence type="ECO:0000256" key="8">
    <source>
        <dbReference type="ARBA" id="ARBA00023065"/>
    </source>
</evidence>
<organism evidence="12 13">
    <name type="scientific">Meloidogyne hapla</name>
    <name type="common">Root-knot nematode worm</name>
    <dbReference type="NCBI Taxonomy" id="6305"/>
    <lineage>
        <taxon>Eukaryota</taxon>
        <taxon>Metazoa</taxon>
        <taxon>Ecdysozoa</taxon>
        <taxon>Nematoda</taxon>
        <taxon>Chromadorea</taxon>
        <taxon>Rhabditida</taxon>
        <taxon>Tylenchina</taxon>
        <taxon>Tylenchomorpha</taxon>
        <taxon>Tylenchoidea</taxon>
        <taxon>Meloidogynidae</taxon>
        <taxon>Meloidogyninae</taxon>
        <taxon>Meloidogyne</taxon>
    </lineage>
</organism>
<evidence type="ECO:0000256" key="10">
    <source>
        <dbReference type="ARBA" id="ARBA00023303"/>
    </source>
</evidence>
<reference evidence="13" key="1">
    <citation type="submission" date="2016-11" db="UniProtKB">
        <authorList>
            <consortium name="WormBaseParasite"/>
        </authorList>
    </citation>
    <scope>IDENTIFICATION</scope>
</reference>
<keyword evidence="6" id="KW-0630">Potassium</keyword>
<evidence type="ECO:0000256" key="7">
    <source>
        <dbReference type="ARBA" id="ARBA00022989"/>
    </source>
</evidence>
<dbReference type="PANTHER" id="PTHR10027:SF33">
    <property type="entry name" value="CALCIUM-ACTIVATED POTASSIUM CHANNEL SUBUNIT ALPHA-1-RELATED"/>
    <property type="match status" value="1"/>
</dbReference>
<evidence type="ECO:0000256" key="1">
    <source>
        <dbReference type="ARBA" id="ARBA00004141"/>
    </source>
</evidence>
<evidence type="ECO:0000313" key="12">
    <source>
        <dbReference type="Proteomes" id="UP000095281"/>
    </source>
</evidence>
<proteinExistence type="predicted"/>
<evidence type="ECO:0000256" key="3">
    <source>
        <dbReference type="ARBA" id="ARBA00022538"/>
    </source>
</evidence>
<evidence type="ECO:0000256" key="9">
    <source>
        <dbReference type="ARBA" id="ARBA00023136"/>
    </source>
</evidence>
<keyword evidence="9" id="KW-0472">Membrane</keyword>
<dbReference type="Gene3D" id="3.40.50.720">
    <property type="entry name" value="NAD(P)-binding Rossmann-like Domain"/>
    <property type="match status" value="1"/>
</dbReference>
<keyword evidence="12" id="KW-1185">Reference proteome</keyword>
<keyword evidence="7" id="KW-1133">Transmembrane helix</keyword>
<dbReference type="PROSITE" id="PS51201">
    <property type="entry name" value="RCK_N"/>
    <property type="match status" value="1"/>
</dbReference>
<comment type="subcellular location">
    <subcellularLocation>
        <location evidence="1">Membrane</location>
        <topology evidence="1">Multi-pass membrane protein</topology>
    </subcellularLocation>
</comment>
<dbReference type="Pfam" id="PF21014">
    <property type="entry name" value="Slowpoke_C"/>
    <property type="match status" value="1"/>
</dbReference>
<feature type="domain" description="RCK N-terminal" evidence="11">
    <location>
        <begin position="194"/>
        <end position="355"/>
    </location>
</feature>
<evidence type="ECO:0000256" key="5">
    <source>
        <dbReference type="ARBA" id="ARBA00022826"/>
    </source>
</evidence>
<evidence type="ECO:0000313" key="13">
    <source>
        <dbReference type="WBParaSite" id="MhA1_Contig108.frz3.gene13"/>
    </source>
</evidence>
<dbReference type="PRINTS" id="PR01449">
    <property type="entry name" value="BKCHANNELA"/>
</dbReference>
<evidence type="ECO:0000256" key="4">
    <source>
        <dbReference type="ARBA" id="ARBA00022692"/>
    </source>
</evidence>
<evidence type="ECO:0000259" key="11">
    <source>
        <dbReference type="PROSITE" id="PS51201"/>
    </source>
</evidence>
<dbReference type="AlphaFoldDB" id="A0A1I8AXV6"/>
<keyword evidence="10" id="KW-0407">Ion channel</keyword>
<sequence length="567" mass="62851">MLSHSFVGLRFPDAADLLFTRLGLLLLAIELKDEDKKECSIAINPGPITVIQPQTQGFFIAQSADEVKRAFYWCKICHADVYDVSLIKKCKCKNLSLFRKGGKVLMKRASTITGAPTISKMRNGSIMGRADSELLNSAKQLINFENGRENLINTDLFEQQEMKYDSTGMFHWCNARSLEECILDRSQAAMTVLNGHVVVCLFADKDSPLIGLRNFIMPLRASNFHYHELKHVVIVGDVEYLRHEWRTLHNLPKISILNGNPLSRADLRAVNINLCVMCVIISARIPNPNEDPTLADKEAILASLNIKAMEFEEGLLNTIPVQRVVVPAVPLPNNGAFSLLSQRPLMGVRSGTNVPMITELVNDSNVQFLDQDDDDDPDTELYLTQPFACGTAFAISVLDSLMSTTYFNDSALTLIRTLVTGGATPELERILAEGAGLRGGYSTPETLSNRDRCRIAQIFLTDQPYEGICTGSTYGEMFSIALKKHGQLCIGLYRLHDQASLDSNKRYVITNPPAELRLLISDSVYVLEQFDFGYSKFETFGSSETGGAITTTLSGRGASGDRMMMFS</sequence>
<dbReference type="Pfam" id="PF22614">
    <property type="entry name" value="Slo-like_RCK"/>
    <property type="match status" value="1"/>
</dbReference>
<dbReference type="GO" id="GO:0045211">
    <property type="term" value="C:postsynaptic membrane"/>
    <property type="evidence" value="ECO:0007669"/>
    <property type="project" value="TreeGrafter"/>
</dbReference>
<dbReference type="InterPro" id="IPR047871">
    <property type="entry name" value="K_chnl_Slo-like"/>
</dbReference>
<dbReference type="PANTHER" id="PTHR10027">
    <property type="entry name" value="CALCIUM-ACTIVATED POTASSIUM CHANNEL ALPHA CHAIN"/>
    <property type="match status" value="1"/>
</dbReference>
<name>A0A1I8AXV6_MELHA</name>
<keyword evidence="5" id="KW-0631">Potassium channel</keyword>